<sequence length="58" mass="6266">MVAAAGRNLVIDLAELYGSAAAERLEGMIALGWSSDYERDVLLKARTELSKVRLDLSG</sequence>
<evidence type="ECO:0000313" key="2">
    <source>
        <dbReference type="Proteomes" id="UP001210865"/>
    </source>
</evidence>
<evidence type="ECO:0000313" key="1">
    <source>
        <dbReference type="EMBL" id="WBO23727.1"/>
    </source>
</evidence>
<name>A0ABY7NQB4_9SPHN</name>
<keyword evidence="2" id="KW-1185">Reference proteome</keyword>
<dbReference type="Proteomes" id="UP001210865">
    <property type="component" value="Chromosome"/>
</dbReference>
<dbReference type="RefSeq" id="WP_270078358.1">
    <property type="nucleotide sequence ID" value="NZ_CP115174.1"/>
</dbReference>
<protein>
    <submittedName>
        <fullName evidence="1">Uncharacterized protein</fullName>
    </submittedName>
</protein>
<organism evidence="1 2">
    <name type="scientific">Sphingomonas abietis</name>
    <dbReference type="NCBI Taxonomy" id="3012344"/>
    <lineage>
        <taxon>Bacteria</taxon>
        <taxon>Pseudomonadati</taxon>
        <taxon>Pseudomonadota</taxon>
        <taxon>Alphaproteobacteria</taxon>
        <taxon>Sphingomonadales</taxon>
        <taxon>Sphingomonadaceae</taxon>
        <taxon>Sphingomonas</taxon>
    </lineage>
</organism>
<reference evidence="1 2" key="1">
    <citation type="submission" date="2022-12" db="EMBL/GenBank/DDBJ databases">
        <title>Sphingomonas abieness sp. nov., an endophytic bacterium isolated from Abies koreana.</title>
        <authorList>
            <person name="Jiang L."/>
            <person name="Lee J."/>
        </authorList>
    </citation>
    <scope>NUCLEOTIDE SEQUENCE [LARGE SCALE GENOMIC DNA]</scope>
    <source>
        <strain evidence="2">PAMB 00755</strain>
    </source>
</reference>
<dbReference type="EMBL" id="CP115174">
    <property type="protein sequence ID" value="WBO23727.1"/>
    <property type="molecule type" value="Genomic_DNA"/>
</dbReference>
<accession>A0ABY7NQB4</accession>
<gene>
    <name evidence="1" type="ORF">PBT88_06285</name>
</gene>
<proteinExistence type="predicted"/>